<sequence>MEKVQKNKETIVKFLHQTVKNKEMVRSYLKGETSLDVVTKKGIKFAKPL</sequence>
<dbReference type="STRING" id="332977.SAMN05421740_11467"/>
<evidence type="ECO:0000313" key="1">
    <source>
        <dbReference type="EMBL" id="SEL94070.1"/>
    </source>
</evidence>
<name>A0A1H7UAG1_9SPHI</name>
<evidence type="ECO:0000313" key="2">
    <source>
        <dbReference type="Proteomes" id="UP000198916"/>
    </source>
</evidence>
<reference evidence="2" key="1">
    <citation type="submission" date="2016-10" db="EMBL/GenBank/DDBJ databases">
        <authorList>
            <person name="Varghese N."/>
            <person name="Submissions S."/>
        </authorList>
    </citation>
    <scope>NUCLEOTIDE SEQUENCE [LARGE SCALE GENOMIC DNA]</scope>
    <source>
        <strain evidence="2">Jip14</strain>
    </source>
</reference>
<gene>
    <name evidence="1" type="ORF">SAMN05421740_11467</name>
</gene>
<dbReference type="EMBL" id="FNZR01000014">
    <property type="protein sequence ID" value="SEL94070.1"/>
    <property type="molecule type" value="Genomic_DNA"/>
</dbReference>
<proteinExistence type="predicted"/>
<dbReference type="AlphaFoldDB" id="A0A1H7UAG1"/>
<organism evidence="1 2">
    <name type="scientific">Parapedobacter koreensis</name>
    <dbReference type="NCBI Taxonomy" id="332977"/>
    <lineage>
        <taxon>Bacteria</taxon>
        <taxon>Pseudomonadati</taxon>
        <taxon>Bacteroidota</taxon>
        <taxon>Sphingobacteriia</taxon>
        <taxon>Sphingobacteriales</taxon>
        <taxon>Sphingobacteriaceae</taxon>
        <taxon>Parapedobacter</taxon>
    </lineage>
</organism>
<protein>
    <submittedName>
        <fullName evidence="1">Uncharacterized protein</fullName>
    </submittedName>
</protein>
<accession>A0A1H7UAG1</accession>
<dbReference type="Proteomes" id="UP000198916">
    <property type="component" value="Unassembled WGS sequence"/>
</dbReference>
<keyword evidence="2" id="KW-1185">Reference proteome</keyword>